<comment type="caution">
    <text evidence="4">The sequence shown here is derived from an EMBL/GenBank/DDBJ whole genome shotgun (WGS) entry which is preliminary data.</text>
</comment>
<dbReference type="Proteomes" id="UP000886653">
    <property type="component" value="Unassembled WGS sequence"/>
</dbReference>
<accession>A0A9P6NLN8</accession>
<feature type="transmembrane region" description="Helical" evidence="2">
    <location>
        <begin position="302"/>
        <end position="321"/>
    </location>
</feature>
<reference evidence="4" key="1">
    <citation type="submission" date="2013-11" db="EMBL/GenBank/DDBJ databases">
        <title>Genome sequence of the fusiform rust pathogen reveals effectors for host alternation and coevolution with pine.</title>
        <authorList>
            <consortium name="DOE Joint Genome Institute"/>
            <person name="Smith K."/>
            <person name="Pendleton A."/>
            <person name="Kubisiak T."/>
            <person name="Anderson C."/>
            <person name="Salamov A."/>
            <person name="Aerts A."/>
            <person name="Riley R."/>
            <person name="Clum A."/>
            <person name="Lindquist E."/>
            <person name="Ence D."/>
            <person name="Campbell M."/>
            <person name="Kronenberg Z."/>
            <person name="Feau N."/>
            <person name="Dhillon B."/>
            <person name="Hamelin R."/>
            <person name="Burleigh J."/>
            <person name="Smith J."/>
            <person name="Yandell M."/>
            <person name="Nelson C."/>
            <person name="Grigoriev I."/>
            <person name="Davis J."/>
        </authorList>
    </citation>
    <scope>NUCLEOTIDE SEQUENCE</scope>
    <source>
        <strain evidence="4">G11</strain>
    </source>
</reference>
<feature type="chain" id="PRO_5040236557" evidence="3">
    <location>
        <begin position="23"/>
        <end position="368"/>
    </location>
</feature>
<organism evidence="4 5">
    <name type="scientific">Cronartium quercuum f. sp. fusiforme G11</name>
    <dbReference type="NCBI Taxonomy" id="708437"/>
    <lineage>
        <taxon>Eukaryota</taxon>
        <taxon>Fungi</taxon>
        <taxon>Dikarya</taxon>
        <taxon>Basidiomycota</taxon>
        <taxon>Pucciniomycotina</taxon>
        <taxon>Pucciniomycetes</taxon>
        <taxon>Pucciniales</taxon>
        <taxon>Coleosporiaceae</taxon>
        <taxon>Cronartium</taxon>
    </lineage>
</organism>
<sequence length="368" mass="39598">MLLKENMKISLFTFVLPALVFSQSPPKDLSVQKFWSSSTQHPILQRRTLVEALHNGTTAIGRVRVAGEAAASAADLGSETIPKTLGTIPMQISDPIDMRRGTDVSNLDTIPDRVNVQERPFLISDRTNQPHHEQPSDPPEGPQPPGSDPLTTTNDGVEHNRQACTTRRFRTRRSMGWACNPKDSTTTRQQISSAWNHKPAGLSFKENAKGVGKHGVGLVKSTAGLAASTVYAVGKPVVFGAVIAVWGLGKGTKGVIVIGKKGVVLILKGTKATVKYTTVGLILGVRFSWKVTLWTLKRVGEGLLIVFGSSLFIVALIYKVIWYTASFGIGLTVKAGTVVVRGTGNALSKTGESMAKAGQKMQHVGHRF</sequence>
<feature type="region of interest" description="Disordered" evidence="1">
    <location>
        <begin position="93"/>
        <end position="169"/>
    </location>
</feature>
<evidence type="ECO:0000256" key="3">
    <source>
        <dbReference type="SAM" id="SignalP"/>
    </source>
</evidence>
<keyword evidence="2" id="KW-1133">Transmembrane helix</keyword>
<evidence type="ECO:0000256" key="2">
    <source>
        <dbReference type="SAM" id="Phobius"/>
    </source>
</evidence>
<name>A0A9P6NLN8_9BASI</name>
<evidence type="ECO:0000256" key="1">
    <source>
        <dbReference type="SAM" id="MobiDB-lite"/>
    </source>
</evidence>
<keyword evidence="2" id="KW-0472">Membrane</keyword>
<dbReference type="AlphaFoldDB" id="A0A9P6NLN8"/>
<feature type="signal peptide" evidence="3">
    <location>
        <begin position="1"/>
        <end position="22"/>
    </location>
</feature>
<evidence type="ECO:0000313" key="5">
    <source>
        <dbReference type="Proteomes" id="UP000886653"/>
    </source>
</evidence>
<feature type="compositionally biased region" description="Pro residues" evidence="1">
    <location>
        <begin position="136"/>
        <end position="147"/>
    </location>
</feature>
<keyword evidence="2" id="KW-0812">Transmembrane</keyword>
<dbReference type="EMBL" id="MU167228">
    <property type="protein sequence ID" value="KAG0149370.1"/>
    <property type="molecule type" value="Genomic_DNA"/>
</dbReference>
<gene>
    <name evidence="4" type="ORF">CROQUDRAFT_713972</name>
</gene>
<keyword evidence="5" id="KW-1185">Reference proteome</keyword>
<evidence type="ECO:0000313" key="4">
    <source>
        <dbReference type="EMBL" id="KAG0149370.1"/>
    </source>
</evidence>
<keyword evidence="3" id="KW-0732">Signal</keyword>
<protein>
    <submittedName>
        <fullName evidence="4">Uncharacterized protein</fullName>
    </submittedName>
</protein>
<proteinExistence type="predicted"/>